<evidence type="ECO:0000256" key="20">
    <source>
        <dbReference type="ARBA" id="ARBA00042448"/>
    </source>
</evidence>
<evidence type="ECO:0000256" key="13">
    <source>
        <dbReference type="ARBA" id="ARBA00023098"/>
    </source>
</evidence>
<keyword evidence="13" id="KW-0443">Lipid metabolism</keyword>
<comment type="catalytic activity">
    <reaction evidence="17">
        <text>a beta-D-galactosyl-(1-&gt;3)-N-acetyl-alpha-D-galactosaminyl derivative + CMP-N-acetyl-beta-neuraminate = an N-acetyl-alpha-neuraminyl-(2-&gt;3)-beta-D-galactosyl-(1-&gt;3)-N-acetyl-alpha-D-galactosaminyl derivative + CMP + H(+)</text>
        <dbReference type="Rhea" id="RHEA:21616"/>
        <dbReference type="ChEBI" id="CHEBI:15378"/>
        <dbReference type="ChEBI" id="CHEBI:57812"/>
        <dbReference type="ChEBI" id="CHEBI:60377"/>
        <dbReference type="ChEBI" id="CHEBI:133470"/>
        <dbReference type="ChEBI" id="CHEBI:139596"/>
        <dbReference type="EC" id="2.4.3.4"/>
    </reaction>
    <physiologicalReaction direction="left-to-right" evidence="17">
        <dbReference type="Rhea" id="RHEA:21617"/>
    </physiologicalReaction>
</comment>
<evidence type="ECO:0000256" key="4">
    <source>
        <dbReference type="ARBA" id="ARBA00004934"/>
    </source>
</evidence>
<keyword evidence="16" id="KW-0325">Glycoprotein</keyword>
<dbReference type="InterPro" id="IPR038578">
    <property type="entry name" value="GT29-like_sf"/>
</dbReference>
<evidence type="ECO:0000256" key="14">
    <source>
        <dbReference type="ARBA" id="ARBA00023136"/>
    </source>
</evidence>
<dbReference type="CDD" id="cd23966">
    <property type="entry name" value="GT29_ST3GAL1_2"/>
    <property type="match status" value="1"/>
</dbReference>
<evidence type="ECO:0000256" key="1">
    <source>
        <dbReference type="ARBA" id="ARBA00004447"/>
    </source>
</evidence>
<feature type="binding site" evidence="33">
    <location>
        <position position="148"/>
    </location>
    <ligand>
        <name>substrate</name>
    </ligand>
</feature>
<evidence type="ECO:0000256" key="25">
    <source>
        <dbReference type="ARBA" id="ARBA00043816"/>
    </source>
</evidence>
<dbReference type="GO" id="GO:0032580">
    <property type="term" value="C:Golgi cisterna membrane"/>
    <property type="evidence" value="ECO:0007669"/>
    <property type="project" value="UniProtKB-SubCell"/>
</dbReference>
<comment type="catalytic activity">
    <reaction evidence="23">
        <text>a ganglioside GA1 (d18:1(4E)) + CMP-N-acetyl-beta-neuraminate = a ganglioside GM1b (d18:1(4E)) + CMP + H(+)</text>
        <dbReference type="Rhea" id="RHEA:47560"/>
        <dbReference type="ChEBI" id="CHEBI:15378"/>
        <dbReference type="ChEBI" id="CHEBI:27938"/>
        <dbReference type="ChEBI" id="CHEBI:57812"/>
        <dbReference type="ChEBI" id="CHEBI:60377"/>
        <dbReference type="ChEBI" id="CHEBI:78568"/>
    </reaction>
    <physiologicalReaction direction="left-to-right" evidence="23">
        <dbReference type="Rhea" id="RHEA:47561"/>
    </physiologicalReaction>
</comment>
<accession>A0AAV2MIM5</accession>
<feature type="binding site" evidence="33">
    <location>
        <position position="107"/>
    </location>
    <ligand>
        <name>substrate</name>
    </ligand>
</feature>
<evidence type="ECO:0000256" key="30">
    <source>
        <dbReference type="ARBA" id="ARBA00081228"/>
    </source>
</evidence>
<evidence type="ECO:0000256" key="17">
    <source>
        <dbReference type="ARBA" id="ARBA00036292"/>
    </source>
</evidence>
<feature type="binding site" evidence="33">
    <location>
        <position position="171"/>
    </location>
    <ligand>
        <name>substrate</name>
    </ligand>
</feature>
<dbReference type="GO" id="GO:0097503">
    <property type="term" value="P:sialylation"/>
    <property type="evidence" value="ECO:0007669"/>
    <property type="project" value="TreeGrafter"/>
</dbReference>
<evidence type="ECO:0000256" key="9">
    <source>
        <dbReference type="ARBA" id="ARBA00022692"/>
    </source>
</evidence>
<comment type="catalytic activity">
    <reaction evidence="24">
        <text>a ganglioside GM1 (d18:1(4E)) + CMP-N-acetyl-beta-neuraminate = a ganglioside GD1a (d18:1(4E)) + CMP + H(+)</text>
        <dbReference type="Rhea" id="RHEA:18021"/>
        <dbReference type="ChEBI" id="CHEBI:15378"/>
        <dbReference type="ChEBI" id="CHEBI:57812"/>
        <dbReference type="ChEBI" id="CHEBI:60377"/>
        <dbReference type="ChEBI" id="CHEBI:77709"/>
        <dbReference type="ChEBI" id="CHEBI:78445"/>
        <dbReference type="EC" id="2.4.3.2"/>
    </reaction>
    <physiologicalReaction direction="left-to-right" evidence="24">
        <dbReference type="Rhea" id="RHEA:18022"/>
    </physiologicalReaction>
</comment>
<feature type="binding site" evidence="33">
    <location>
        <position position="267"/>
    </location>
    <ligand>
        <name>substrate</name>
    </ligand>
</feature>
<dbReference type="EC" id="2.4.3.4" evidence="19"/>
<keyword evidence="10" id="KW-0735">Signal-anchor</keyword>
<comment type="catalytic activity">
    <reaction evidence="25">
        <text>a ganglioside GA1 + CMP-N-acetyl-beta-neuraminate = a ganglioside GM1b + CMP + H(+)</text>
        <dbReference type="Rhea" id="RHEA:48244"/>
        <dbReference type="ChEBI" id="CHEBI:15378"/>
        <dbReference type="ChEBI" id="CHEBI:57812"/>
        <dbReference type="ChEBI" id="CHEBI:60377"/>
        <dbReference type="ChEBI" id="CHEBI:88069"/>
        <dbReference type="ChEBI" id="CHEBI:90151"/>
    </reaction>
    <physiologicalReaction direction="left-to-right" evidence="25">
        <dbReference type="Rhea" id="RHEA:48245"/>
    </physiologicalReaction>
</comment>
<evidence type="ECO:0000256" key="34">
    <source>
        <dbReference type="PIRSR" id="PIRSR005557-2"/>
    </source>
</evidence>
<proteinExistence type="inferred from homology"/>
<dbReference type="PANTHER" id="PTHR46032">
    <property type="entry name" value="ALPHA-2,3-SIALYLTRANSFERASE ST3GAL I ISOFORM X1"/>
    <property type="match status" value="1"/>
</dbReference>
<evidence type="ECO:0000256" key="24">
    <source>
        <dbReference type="ARBA" id="ARBA00043773"/>
    </source>
</evidence>
<dbReference type="Proteomes" id="UP001497482">
    <property type="component" value="Chromosome 8"/>
</dbReference>
<keyword evidence="37" id="KW-1185">Reference proteome</keyword>
<dbReference type="AlphaFoldDB" id="A0AAV2MIM5"/>
<evidence type="ECO:0000256" key="3">
    <source>
        <dbReference type="ARBA" id="ARBA00004922"/>
    </source>
</evidence>
<feature type="signal peptide" evidence="35">
    <location>
        <begin position="1"/>
        <end position="22"/>
    </location>
</feature>
<comment type="catalytic activity">
    <reaction evidence="27">
        <text>a globoside GalGb4Cer + CMP-N-acetyl-beta-neuraminate = a globoside MSGG + CMP + H(+)</text>
        <dbReference type="Rhea" id="RHEA:65372"/>
        <dbReference type="ChEBI" id="CHEBI:15378"/>
        <dbReference type="ChEBI" id="CHEBI:57812"/>
        <dbReference type="ChEBI" id="CHEBI:60377"/>
        <dbReference type="ChEBI" id="CHEBI:140623"/>
        <dbReference type="ChEBI" id="CHEBI:140691"/>
    </reaction>
    <physiologicalReaction direction="left-to-right" evidence="27">
        <dbReference type="Rhea" id="RHEA:65373"/>
    </physiologicalReaction>
</comment>
<evidence type="ECO:0000256" key="26">
    <source>
        <dbReference type="ARBA" id="ARBA00047509"/>
    </source>
</evidence>
<sequence length="339" mass="38089">MAMRRRLCALTLAAAVLFITLASHSHFLSVTLPTRGPAPPTGKPGTEPVTTEARTRPLLRLCGCTSCVSDLESSDWFRQRYNPHKQPILKQNQSVEGGALSWWKMLQRSGNDRPLQEVMSELFRVIASPPEPLKPRSSLCRSCAVVGNSGNLLKSEYGAVIDSHQSVFRMNRAQTTGFVQDVGNRSTHHFMYPESAVDLNPGVHMVLVPFKIRDLEWLRSALSTGDITTTYMRVKERVSADPDLVLVLSPDFFRYVHESWTQNHGRYPSTGLTAVVFALHVCDQVSVFGFGADSEGNWHHYWEQNRFSGAFRKTGVHSADFEIQVLKKLSEEGKIRLYL</sequence>
<dbReference type="FunFam" id="3.90.1480.20:FF:000002">
    <property type="entry name" value="CMP-N-acetylneuraminate-beta-galactosamide- alpha-2,3-sialyltransferase 2"/>
    <property type="match status" value="1"/>
</dbReference>
<keyword evidence="6" id="KW-0964">Secreted</keyword>
<dbReference type="GO" id="GO:0003836">
    <property type="term" value="F:beta-galactoside (CMP) alpha-2,3-sialyltransferase activity"/>
    <property type="evidence" value="ECO:0007669"/>
    <property type="project" value="UniProtKB-EC"/>
</dbReference>
<evidence type="ECO:0000256" key="16">
    <source>
        <dbReference type="ARBA" id="ARBA00023180"/>
    </source>
</evidence>
<dbReference type="GO" id="GO:0047288">
    <property type="term" value="F:beta-D-galactosyl-(1-&gt;3)-N-acetyl-beta-D-galactosaminide alpha-2,3- sialyltransferase"/>
    <property type="evidence" value="ECO:0007669"/>
    <property type="project" value="UniProtKB-EC"/>
</dbReference>
<evidence type="ECO:0000313" key="37">
    <source>
        <dbReference type="Proteomes" id="UP001497482"/>
    </source>
</evidence>
<feature type="binding site" evidence="33">
    <location>
        <position position="317"/>
    </location>
    <ligand>
        <name>substrate</name>
    </ligand>
</feature>
<dbReference type="GO" id="GO:0006629">
    <property type="term" value="P:lipid metabolic process"/>
    <property type="evidence" value="ECO:0007669"/>
    <property type="project" value="UniProtKB-KW"/>
</dbReference>
<evidence type="ECO:0000256" key="29">
    <source>
        <dbReference type="ARBA" id="ARBA00072809"/>
    </source>
</evidence>
<name>A0AAV2MIM5_KNICA</name>
<dbReference type="EMBL" id="OZ035830">
    <property type="protein sequence ID" value="CAL1612964.1"/>
    <property type="molecule type" value="Genomic_DNA"/>
</dbReference>
<comment type="similarity">
    <text evidence="5">Belongs to the glycosyltransferase 29 family.</text>
</comment>
<gene>
    <name evidence="36" type="ORF">KC01_LOCUS39239</name>
</gene>
<feature type="chain" id="PRO_5043696498" description="CMP-N-acetylneuraminate-beta-galactosamide-alpha-2,3-sialyltransferase 2" evidence="35">
    <location>
        <begin position="23"/>
        <end position="339"/>
    </location>
</feature>
<dbReference type="EC" id="2.4.3.2" evidence="18"/>
<evidence type="ECO:0000256" key="31">
    <source>
        <dbReference type="ARBA" id="ARBA00081332"/>
    </source>
</evidence>
<evidence type="ECO:0000256" key="28">
    <source>
        <dbReference type="ARBA" id="ARBA00062545"/>
    </source>
</evidence>
<evidence type="ECO:0000256" key="27">
    <source>
        <dbReference type="ARBA" id="ARBA00052027"/>
    </source>
</evidence>
<evidence type="ECO:0000313" key="36">
    <source>
        <dbReference type="EMBL" id="CAL1612964.1"/>
    </source>
</evidence>
<evidence type="ECO:0000256" key="18">
    <source>
        <dbReference type="ARBA" id="ARBA00039106"/>
    </source>
</evidence>
<evidence type="ECO:0000256" key="23">
    <source>
        <dbReference type="ARBA" id="ARBA00043673"/>
    </source>
</evidence>
<keyword evidence="7" id="KW-0328">Glycosyltransferase</keyword>
<evidence type="ECO:0000256" key="7">
    <source>
        <dbReference type="ARBA" id="ARBA00022676"/>
    </source>
</evidence>
<dbReference type="Pfam" id="PF00777">
    <property type="entry name" value="Glyco_transf_29"/>
    <property type="match status" value="1"/>
</dbReference>
<reference evidence="36 37" key="1">
    <citation type="submission" date="2024-04" db="EMBL/GenBank/DDBJ databases">
        <authorList>
            <person name="Waldvogel A.-M."/>
            <person name="Schoenle A."/>
        </authorList>
    </citation>
    <scope>NUCLEOTIDE SEQUENCE [LARGE SCALE GENOMIC DNA]</scope>
</reference>
<comment type="pathway">
    <text evidence="3">Protein modification; protein glycosylation.</text>
</comment>
<feature type="binding site" evidence="33">
    <location>
        <position position="291"/>
    </location>
    <ligand>
        <name>substrate</name>
    </ligand>
</feature>
<evidence type="ECO:0000256" key="8">
    <source>
        <dbReference type="ARBA" id="ARBA00022679"/>
    </source>
</evidence>
<evidence type="ECO:0000256" key="10">
    <source>
        <dbReference type="ARBA" id="ARBA00022968"/>
    </source>
</evidence>
<dbReference type="PIRSF" id="PIRSF005557">
    <property type="entry name" value="Sialyl_trans"/>
    <property type="match status" value="1"/>
</dbReference>
<comment type="subcellular location">
    <subcellularLocation>
        <location evidence="1">Golgi apparatus</location>
        <location evidence="1">Golgi stack membrane</location>
        <topology evidence="1">Single-pass type II membrane protein</topology>
    </subcellularLocation>
    <subcellularLocation>
        <location evidence="2">Secreted</location>
    </subcellularLocation>
</comment>
<comment type="subunit">
    <text evidence="28">Homodimer; disulfide-linked. Homodimer formation occurs in the endoplasmic reticulum.</text>
</comment>
<evidence type="ECO:0000256" key="11">
    <source>
        <dbReference type="ARBA" id="ARBA00022989"/>
    </source>
</evidence>
<keyword evidence="11" id="KW-1133">Transmembrane helix</keyword>
<evidence type="ECO:0000256" key="33">
    <source>
        <dbReference type="PIRSR" id="PIRSR005557-1"/>
    </source>
</evidence>
<feature type="disulfide bond" evidence="34">
    <location>
        <begin position="143"/>
        <end position="282"/>
    </location>
</feature>
<dbReference type="GO" id="GO:0005576">
    <property type="term" value="C:extracellular region"/>
    <property type="evidence" value="ECO:0007669"/>
    <property type="project" value="UniProtKB-SubCell"/>
</dbReference>
<keyword evidence="14" id="KW-0472">Membrane</keyword>
<evidence type="ECO:0000256" key="5">
    <source>
        <dbReference type="ARBA" id="ARBA00006003"/>
    </source>
</evidence>
<protein>
    <recommendedName>
        <fullName evidence="29">CMP-N-acetylneuraminate-beta-galactosamide-alpha-2,3-sialyltransferase 2</fullName>
        <ecNumber evidence="18">2.4.3.2</ecNumber>
        <ecNumber evidence="19">2.4.3.4</ecNumber>
    </recommendedName>
    <alternativeName>
        <fullName evidence="22">Gal-NAc6S</fullName>
    </alternativeName>
    <alternativeName>
        <fullName evidence="20">Gal-beta-1,3-GalNAc-alpha-2,3-sialyltransferase</fullName>
    </alternativeName>
    <alternativeName>
        <fullName evidence="21">Monosialoganglioside sialyltransferase</fullName>
    </alternativeName>
    <alternativeName>
        <fullName evidence="30">ST3Gal II</fullName>
    </alternativeName>
    <alternativeName>
        <fullName evidence="31">ST3GalA.2</fullName>
    </alternativeName>
    <alternativeName>
        <fullName evidence="32">Sialyltransferase 4B</fullName>
    </alternativeName>
</protein>
<dbReference type="InterPro" id="IPR051757">
    <property type="entry name" value="Beta-gal_alpha2-3_sialyltrans"/>
</dbReference>
<comment type="pathway">
    <text evidence="4">Glycolipid biosynthesis.</text>
</comment>
<evidence type="ECO:0000256" key="12">
    <source>
        <dbReference type="ARBA" id="ARBA00023034"/>
    </source>
</evidence>
<dbReference type="PANTHER" id="PTHR46032:SF5">
    <property type="entry name" value="ST3 BETA-GALACTOSIDE ALPHA-2,3-SIALYLTRANSFERASE 8"/>
    <property type="match status" value="1"/>
</dbReference>
<evidence type="ECO:0000256" key="22">
    <source>
        <dbReference type="ARBA" id="ARBA00042991"/>
    </source>
</evidence>
<evidence type="ECO:0000256" key="32">
    <source>
        <dbReference type="ARBA" id="ARBA00082805"/>
    </source>
</evidence>
<evidence type="ECO:0000256" key="35">
    <source>
        <dbReference type="SAM" id="SignalP"/>
    </source>
</evidence>
<keyword evidence="8" id="KW-0808">Transferase</keyword>
<dbReference type="Gene3D" id="3.90.1480.20">
    <property type="entry name" value="Glycosyl transferase family 29"/>
    <property type="match status" value="1"/>
</dbReference>
<keyword evidence="35" id="KW-0732">Signal</keyword>
<keyword evidence="9" id="KW-0812">Transmembrane</keyword>
<evidence type="ECO:0000256" key="21">
    <source>
        <dbReference type="ARBA" id="ARBA00042990"/>
    </source>
</evidence>
<evidence type="ECO:0000256" key="15">
    <source>
        <dbReference type="ARBA" id="ARBA00023157"/>
    </source>
</evidence>
<dbReference type="InterPro" id="IPR001675">
    <property type="entry name" value="Glyco_trans_29"/>
</dbReference>
<feature type="binding site" evidence="33">
    <location>
        <position position="300"/>
    </location>
    <ligand>
        <name>substrate</name>
    </ligand>
</feature>
<keyword evidence="12" id="KW-0333">Golgi apparatus</keyword>
<organism evidence="36 37">
    <name type="scientific">Knipowitschia caucasica</name>
    <name type="common">Caucasian dwarf goby</name>
    <name type="synonym">Pomatoschistus caucasicus</name>
    <dbReference type="NCBI Taxonomy" id="637954"/>
    <lineage>
        <taxon>Eukaryota</taxon>
        <taxon>Metazoa</taxon>
        <taxon>Chordata</taxon>
        <taxon>Craniata</taxon>
        <taxon>Vertebrata</taxon>
        <taxon>Euteleostomi</taxon>
        <taxon>Actinopterygii</taxon>
        <taxon>Neopterygii</taxon>
        <taxon>Teleostei</taxon>
        <taxon>Neoteleostei</taxon>
        <taxon>Acanthomorphata</taxon>
        <taxon>Gobiaria</taxon>
        <taxon>Gobiiformes</taxon>
        <taxon>Gobioidei</taxon>
        <taxon>Gobiidae</taxon>
        <taxon>Gobiinae</taxon>
        <taxon>Knipowitschia</taxon>
    </lineage>
</organism>
<evidence type="ECO:0000256" key="19">
    <source>
        <dbReference type="ARBA" id="ARBA00039107"/>
    </source>
</evidence>
<keyword evidence="15" id="KW-1015">Disulfide bond</keyword>
<feature type="binding site" evidence="33">
    <location>
        <position position="271"/>
    </location>
    <ligand>
        <name>substrate</name>
    </ligand>
</feature>
<evidence type="ECO:0000256" key="2">
    <source>
        <dbReference type="ARBA" id="ARBA00004613"/>
    </source>
</evidence>
<dbReference type="InterPro" id="IPR012163">
    <property type="entry name" value="Sialyl_trans"/>
</dbReference>
<evidence type="ECO:0000256" key="6">
    <source>
        <dbReference type="ARBA" id="ARBA00022525"/>
    </source>
</evidence>
<feature type="binding site" evidence="33">
    <location>
        <position position="231"/>
    </location>
    <ligand>
        <name>substrate</name>
    </ligand>
</feature>
<comment type="catalytic activity">
    <reaction evidence="26">
        <text>ganglioside GM1 (d18:1(4E)/18:0) + CMP-N-acetyl-beta-neuraminate = ganglioside GD1a (18:1(4E)/18:0) + CMP + H(+)</text>
        <dbReference type="Rhea" id="RHEA:48248"/>
        <dbReference type="ChEBI" id="CHEBI:15378"/>
        <dbReference type="ChEBI" id="CHEBI:57812"/>
        <dbReference type="ChEBI" id="CHEBI:60377"/>
        <dbReference type="ChEBI" id="CHEBI:73110"/>
        <dbReference type="ChEBI" id="CHEBI:90153"/>
    </reaction>
    <physiologicalReaction direction="left-to-right" evidence="26">
        <dbReference type="Rhea" id="RHEA:48249"/>
    </physiologicalReaction>
</comment>